<dbReference type="EMBL" id="AFYH01016482">
    <property type="status" value="NOT_ANNOTATED_CDS"/>
    <property type="molecule type" value="Genomic_DNA"/>
</dbReference>
<dbReference type="CTD" id="283385"/>
<dbReference type="RefSeq" id="XP_064424250.1">
    <property type="nucleotide sequence ID" value="XM_064568180.1"/>
</dbReference>
<dbReference type="InParanoid" id="H3BGE8"/>
<dbReference type="Pfam" id="PF02493">
    <property type="entry name" value="MORN"/>
    <property type="match status" value="6"/>
</dbReference>
<dbReference type="OrthoDB" id="270720at2759"/>
<dbReference type="SMART" id="SM00698">
    <property type="entry name" value="MORN"/>
    <property type="match status" value="6"/>
</dbReference>
<dbReference type="EMBL" id="AFYH01016483">
    <property type="status" value="NOT_ANNOTATED_CDS"/>
    <property type="molecule type" value="Genomic_DNA"/>
</dbReference>
<dbReference type="GeneTree" id="ENSGT00940000159285"/>
<dbReference type="PANTHER" id="PTHR46511:SF1">
    <property type="entry name" value="MORN REPEAT-CONTAINING PROTEIN 3"/>
    <property type="match status" value="1"/>
</dbReference>
<evidence type="ECO:0000256" key="3">
    <source>
        <dbReference type="ARBA" id="ARBA00023329"/>
    </source>
</evidence>
<evidence type="ECO:0000256" key="5">
    <source>
        <dbReference type="ARBA" id="ARBA00045851"/>
    </source>
</evidence>
<keyword evidence="7" id="KW-1185">Reference proteome</keyword>
<keyword evidence="2" id="KW-0677">Repeat</keyword>
<dbReference type="RefSeq" id="XP_014339910.1">
    <property type="nucleotide sequence ID" value="XM_014484424.2"/>
</dbReference>
<reference evidence="6" key="2">
    <citation type="submission" date="2025-08" db="UniProtKB">
        <authorList>
            <consortium name="Ensembl"/>
        </authorList>
    </citation>
    <scope>IDENTIFICATION</scope>
</reference>
<comment type="function">
    <text evidence="5">Assembles a suppression complex (suppresome) by tethering SIRT1 and MDM2 to regulate composite modifications of p53/TP53. Confers both deacetylation-mediated functional inactivation, by SIRT1, and ubiquitination-dependent degradation, by MDM2, of p53/TP53, promoting a proliferative and cell survival behaviors. May play a role in the regulation of spermatogenesis.</text>
</comment>
<dbReference type="KEGG" id="lcm:102366233"/>
<dbReference type="RefSeq" id="XP_014339914.1">
    <property type="nucleotide sequence ID" value="XM_014484428.2"/>
</dbReference>
<evidence type="ECO:0000256" key="4">
    <source>
        <dbReference type="ARBA" id="ARBA00039854"/>
    </source>
</evidence>
<dbReference type="Proteomes" id="UP000008672">
    <property type="component" value="Unassembled WGS sequence"/>
</dbReference>
<dbReference type="FunCoup" id="H3BGE8">
    <property type="interactions" value="726"/>
</dbReference>
<keyword evidence="3" id="KW-0968">Cytoplasmic vesicle</keyword>
<dbReference type="EMBL" id="AFYH01016481">
    <property type="status" value="NOT_ANNOTATED_CDS"/>
    <property type="molecule type" value="Genomic_DNA"/>
</dbReference>
<dbReference type="HOGENOM" id="CLU_032017_3_0_1"/>
<evidence type="ECO:0000256" key="2">
    <source>
        <dbReference type="ARBA" id="ARBA00022737"/>
    </source>
</evidence>
<dbReference type="RefSeq" id="XP_014339911.1">
    <property type="nucleotide sequence ID" value="XM_014484425.2"/>
</dbReference>
<dbReference type="STRING" id="7897.ENSLACP00000020969"/>
<dbReference type="Gene3D" id="2.20.110.10">
    <property type="entry name" value="Histone H3 K4-specific methyltransferase SET7/9 N-terminal domain"/>
    <property type="match status" value="3"/>
</dbReference>
<dbReference type="Bgee" id="ENSLACG00000018424">
    <property type="expression patterns" value="Expressed in post-anal tail muscle and 2 other cell types or tissues"/>
</dbReference>
<name>H3BGE8_LATCH</name>
<dbReference type="InterPro" id="IPR003409">
    <property type="entry name" value="MORN"/>
</dbReference>
<dbReference type="InterPro" id="IPR052472">
    <property type="entry name" value="MORN3"/>
</dbReference>
<gene>
    <name evidence="6" type="primary">MORN3</name>
</gene>
<dbReference type="SUPFAM" id="SSF82185">
    <property type="entry name" value="Histone H3 K4-specific methyltransferase SET7/9 N-terminal domain"/>
    <property type="match status" value="1"/>
</dbReference>
<evidence type="ECO:0000313" key="7">
    <source>
        <dbReference type="Proteomes" id="UP000008672"/>
    </source>
</evidence>
<organism evidence="6 7">
    <name type="scientific">Latimeria chalumnae</name>
    <name type="common">Coelacanth</name>
    <dbReference type="NCBI Taxonomy" id="7897"/>
    <lineage>
        <taxon>Eukaryota</taxon>
        <taxon>Metazoa</taxon>
        <taxon>Chordata</taxon>
        <taxon>Craniata</taxon>
        <taxon>Vertebrata</taxon>
        <taxon>Euteleostomi</taxon>
        <taxon>Coelacanthiformes</taxon>
        <taxon>Coelacanthidae</taxon>
        <taxon>Latimeria</taxon>
    </lineage>
</organism>
<dbReference type="PANTHER" id="PTHR46511">
    <property type="entry name" value="MORN REPEAT-CONTAINING PROTEIN 3"/>
    <property type="match status" value="1"/>
</dbReference>
<dbReference type="GO" id="GO:0001669">
    <property type="term" value="C:acrosomal vesicle"/>
    <property type="evidence" value="ECO:0007669"/>
    <property type="project" value="UniProtKB-SubCell"/>
</dbReference>
<dbReference type="Ensembl" id="ENSLACT00000021109.2">
    <property type="protein sequence ID" value="ENSLACP00000020969.2"/>
    <property type="gene ID" value="ENSLACG00000018424.2"/>
</dbReference>
<dbReference type="eggNOG" id="KOG0231">
    <property type="taxonomic scope" value="Eukaryota"/>
</dbReference>
<dbReference type="GeneID" id="102366233"/>
<comment type="subcellular location">
    <subcellularLocation>
        <location evidence="1">Cytoplasmic vesicle</location>
        <location evidence="1">Secretory vesicle</location>
        <location evidence="1">Acrosome</location>
    </subcellularLocation>
</comment>
<sequence length="238" mass="27573">MPYLKYPRKVEPLWEAWDKKANKSGLCHTVYAVCGDQYTGEWQNNKKHGKGTQIWKSNRAIYDGDWKFDKRNGFGTFSMPDPLTGEYMKVYSGGWKNDKRHGYGTNFYSDTAYYEGEWCADKRSGWGRMYFENGAIYEGDWFDDKQSGEGMLRLGNENRYEGAWKNGKKHGPGKFYYLDKGQLYDGVWVEDIPKCGTMVDFDRPGAPSPTIYPIPEVRLADPRTVLQEARATFLMEED</sequence>
<accession>H3BGE8</accession>
<evidence type="ECO:0000313" key="6">
    <source>
        <dbReference type="Ensembl" id="ENSLACP00000020969.2"/>
    </source>
</evidence>
<dbReference type="OMA" id="GHGRFFH"/>
<evidence type="ECO:0000256" key="1">
    <source>
        <dbReference type="ARBA" id="ARBA00004218"/>
    </source>
</evidence>
<dbReference type="AlphaFoldDB" id="H3BGE8"/>
<reference evidence="6" key="3">
    <citation type="submission" date="2025-09" db="UniProtKB">
        <authorList>
            <consortium name="Ensembl"/>
        </authorList>
    </citation>
    <scope>IDENTIFICATION</scope>
</reference>
<protein>
    <recommendedName>
        <fullName evidence="4">MORN repeat-containing protein 3</fullName>
    </recommendedName>
</protein>
<proteinExistence type="predicted"/>
<reference evidence="7" key="1">
    <citation type="submission" date="2011-08" db="EMBL/GenBank/DDBJ databases">
        <title>The draft genome of Latimeria chalumnae.</title>
        <authorList>
            <person name="Di Palma F."/>
            <person name="Alfoldi J."/>
            <person name="Johnson J."/>
            <person name="Berlin A."/>
            <person name="Gnerre S."/>
            <person name="Jaffe D."/>
            <person name="MacCallum I."/>
            <person name="Young S."/>
            <person name="Walker B.J."/>
            <person name="Lander E."/>
            <person name="Lindblad-Toh K."/>
        </authorList>
    </citation>
    <scope>NUCLEOTIDE SEQUENCE [LARGE SCALE GENOMIC DNA]</scope>
    <source>
        <strain evidence="7">Wild caught</strain>
    </source>
</reference>